<dbReference type="PANTHER" id="PTHR14324">
    <property type="entry name" value="CONDENSIN-2 COMPLEX SUBUNIT H2"/>
    <property type="match status" value="1"/>
</dbReference>
<evidence type="ECO:0000313" key="9">
    <source>
        <dbReference type="Proteomes" id="UP001516400"/>
    </source>
</evidence>
<dbReference type="AlphaFoldDB" id="A0ABD2NEC4"/>
<keyword evidence="9" id="KW-1185">Reference proteome</keyword>
<dbReference type="GO" id="GO:0005634">
    <property type="term" value="C:nucleus"/>
    <property type="evidence" value="ECO:0007669"/>
    <property type="project" value="UniProtKB-SubCell"/>
</dbReference>
<name>A0ABD2NEC4_9CUCU</name>
<evidence type="ECO:0000313" key="8">
    <source>
        <dbReference type="EMBL" id="KAL3277036.1"/>
    </source>
</evidence>
<evidence type="ECO:0008006" key="10">
    <source>
        <dbReference type="Google" id="ProtNLM"/>
    </source>
</evidence>
<protein>
    <recommendedName>
        <fullName evidence="10">Condensin-2 complex subunit H2</fullName>
    </recommendedName>
</protein>
<dbReference type="Pfam" id="PF16858">
    <property type="entry name" value="CNDH2_C"/>
    <property type="match status" value="1"/>
</dbReference>
<evidence type="ECO:0000256" key="1">
    <source>
        <dbReference type="ARBA" id="ARBA00004123"/>
    </source>
</evidence>
<feature type="domain" description="Condensin II complex subunit H2 N-terminal" evidence="6">
    <location>
        <begin position="40"/>
        <end position="115"/>
    </location>
</feature>
<gene>
    <name evidence="8" type="ORF">HHI36_012398</name>
</gene>
<evidence type="ECO:0000259" key="7">
    <source>
        <dbReference type="Pfam" id="PF16858"/>
    </source>
</evidence>
<proteinExistence type="inferred from homology"/>
<dbReference type="InterPro" id="IPR031737">
    <property type="entry name" value="CNDH2_C"/>
</dbReference>
<keyword evidence="3" id="KW-0539">Nucleus</keyword>
<dbReference type="InterPro" id="IPR031739">
    <property type="entry name" value="Ncaph2"/>
</dbReference>
<reference evidence="8 9" key="1">
    <citation type="journal article" date="2021" name="BMC Biol.">
        <title>Horizontally acquired antibacterial genes associated with adaptive radiation of ladybird beetles.</title>
        <authorList>
            <person name="Li H.S."/>
            <person name="Tang X.F."/>
            <person name="Huang Y.H."/>
            <person name="Xu Z.Y."/>
            <person name="Chen M.L."/>
            <person name="Du X.Y."/>
            <person name="Qiu B.Y."/>
            <person name="Chen P.T."/>
            <person name="Zhang W."/>
            <person name="Slipinski A."/>
            <person name="Escalona H.E."/>
            <person name="Waterhouse R.M."/>
            <person name="Zwick A."/>
            <person name="Pang H."/>
        </authorList>
    </citation>
    <scope>NUCLEOTIDE SEQUENCE [LARGE SCALE GENOMIC DNA]</scope>
    <source>
        <strain evidence="8">SYSU2018</strain>
    </source>
</reference>
<evidence type="ECO:0000256" key="5">
    <source>
        <dbReference type="SAM" id="MobiDB-lite"/>
    </source>
</evidence>
<dbReference type="Pfam" id="PF06278">
    <property type="entry name" value="CNDH2_N"/>
    <property type="match status" value="1"/>
</dbReference>
<feature type="region of interest" description="Disordered" evidence="5">
    <location>
        <begin position="763"/>
        <end position="783"/>
    </location>
</feature>
<evidence type="ECO:0000256" key="2">
    <source>
        <dbReference type="ARBA" id="ARBA00007844"/>
    </source>
</evidence>
<comment type="similarity">
    <text evidence="2">Belongs to the CND2 H2 (condensin-2 subunit 2) family.</text>
</comment>
<evidence type="ECO:0000256" key="4">
    <source>
        <dbReference type="SAM" id="Coils"/>
    </source>
</evidence>
<accession>A0ABD2NEC4</accession>
<feature type="domain" description="Condensin-2 complex subunit H2 C-terminal" evidence="7">
    <location>
        <begin position="633"/>
        <end position="741"/>
    </location>
</feature>
<comment type="caution">
    <text evidence="8">The sequence shown here is derived from an EMBL/GenBank/DDBJ whole genome shotgun (WGS) entry which is preliminary data.</text>
</comment>
<comment type="subcellular location">
    <subcellularLocation>
        <location evidence="1">Nucleus</location>
    </subcellularLocation>
</comment>
<keyword evidence="4" id="KW-0175">Coiled coil</keyword>
<dbReference type="PANTHER" id="PTHR14324:SF3">
    <property type="entry name" value="CONDENSIN-2 COMPLEX SUBUNIT H2"/>
    <property type="match status" value="1"/>
</dbReference>
<feature type="region of interest" description="Disordered" evidence="5">
    <location>
        <begin position="598"/>
        <end position="636"/>
    </location>
</feature>
<evidence type="ECO:0000259" key="6">
    <source>
        <dbReference type="Pfam" id="PF06278"/>
    </source>
</evidence>
<dbReference type="EMBL" id="JABFTP020000103">
    <property type="protein sequence ID" value="KAL3277036.1"/>
    <property type="molecule type" value="Genomic_DNA"/>
</dbReference>
<dbReference type="InterPro" id="IPR009378">
    <property type="entry name" value="H2_N"/>
</dbReference>
<feature type="coiled-coil region" evidence="4">
    <location>
        <begin position="93"/>
        <end position="120"/>
    </location>
</feature>
<dbReference type="Proteomes" id="UP001516400">
    <property type="component" value="Unassembled WGS sequence"/>
</dbReference>
<sequence length="783" mass="89630">MENDQDAEYINNSSKLGKLIVKVNQIGKKPVLDTSLSEILDKFHGYLRQSEDFLSHGIFQINFAEAALLLQSSAFVYSKKVDLLWESIIQCQKRMISFNIEENKEELKKLEEREQKYKRKRKIVEKPQHKVKNHNIESFQIDWDDVTNGINLHGQKDSQLYSEWYNRSVINLDPQPSLKGNRTLYEKMVNFRGSNNSIYDKDEDDEFVAHTSKMESVIRLEALIVQEKQICDTFSFQIFTELYLMPKFLAQYELGYEDLEKNSEKYADYVSSYKDQHFSSEADRVTFKSTFSELRQTPQKLRRISINSVLSSKLSQLDLDKIYAQKCQVNLLRLSVDDLSRISRLSVDEVRHYSDPMHDMENFKIKTFQANESSDNKEIICCDDGPPALECVDNGHDVNNPLSNIIVEPKGNDTNVDSTANISTVGTVQEIIPSLPACTQEDLISKISEKNNSDVGDASEVQVNNKPIKSDCKREKKKLTYNTDENLEDDDCTPTKRRRLSKAALKKLATGITVDLKSFNHFFAAHYTPEEGEGQVEVPEFEINDPVETSSWIDPQEGVPLTQLSQNIVCSQDSGYESRIDESGLDHENTITPAVANTTNLSEGQPGEAGPSSENIDSQCETQSQESELATKTNEEDIPLHQKLYEWKQYMSEKFKQMNSTDFDIHEYGSNIMESISSERPKQFGEIVQGKSSAEVTRYFISVLQLANTHNIEIQGIQSGKLSNETLSLKLITKERCYDSLKDYMAPSEENYQERFEKAKNLKNKRCYPSSSKGTNHKHGRYE</sequence>
<evidence type="ECO:0000256" key="3">
    <source>
        <dbReference type="ARBA" id="ARBA00023242"/>
    </source>
</evidence>
<organism evidence="8 9">
    <name type="scientific">Cryptolaemus montrouzieri</name>
    <dbReference type="NCBI Taxonomy" id="559131"/>
    <lineage>
        <taxon>Eukaryota</taxon>
        <taxon>Metazoa</taxon>
        <taxon>Ecdysozoa</taxon>
        <taxon>Arthropoda</taxon>
        <taxon>Hexapoda</taxon>
        <taxon>Insecta</taxon>
        <taxon>Pterygota</taxon>
        <taxon>Neoptera</taxon>
        <taxon>Endopterygota</taxon>
        <taxon>Coleoptera</taxon>
        <taxon>Polyphaga</taxon>
        <taxon>Cucujiformia</taxon>
        <taxon>Coccinelloidea</taxon>
        <taxon>Coccinellidae</taxon>
        <taxon>Scymninae</taxon>
        <taxon>Scymnini</taxon>
        <taxon>Cryptolaemus</taxon>
    </lineage>
</organism>
<feature type="compositionally biased region" description="Polar residues" evidence="5">
    <location>
        <begin position="612"/>
        <end position="632"/>
    </location>
</feature>